<protein>
    <recommendedName>
        <fullName evidence="2">SpoVT-AbrB domain-containing protein</fullName>
    </recommendedName>
</protein>
<reference evidence="3" key="1">
    <citation type="journal article" date="2021" name="Front. Microbiol.">
        <title>Comprehensive Comparative Genomics and Phenotyping of Methylobacterium Species.</title>
        <authorList>
            <person name="Alessa O."/>
            <person name="Ogura Y."/>
            <person name="Fujitani Y."/>
            <person name="Takami H."/>
            <person name="Hayashi T."/>
            <person name="Sahin N."/>
            <person name="Tani A."/>
        </authorList>
    </citation>
    <scope>NUCLEOTIDE SEQUENCE</scope>
    <source>
        <strain evidence="3">DSM 17168</strain>
    </source>
</reference>
<dbReference type="SUPFAM" id="SSF89447">
    <property type="entry name" value="AbrB/MazE/MraZ-like"/>
    <property type="match status" value="1"/>
</dbReference>
<reference evidence="3" key="2">
    <citation type="submission" date="2021-08" db="EMBL/GenBank/DDBJ databases">
        <authorList>
            <person name="Tani A."/>
            <person name="Ola A."/>
            <person name="Ogura Y."/>
            <person name="Katsura K."/>
            <person name="Hayashi T."/>
        </authorList>
    </citation>
    <scope>NUCLEOTIDE SEQUENCE</scope>
    <source>
        <strain evidence="3">DSM 17168</strain>
    </source>
</reference>
<dbReference type="PROSITE" id="PS51740">
    <property type="entry name" value="SPOVT_ABRB"/>
    <property type="match status" value="1"/>
</dbReference>
<feature type="domain" description="SpoVT-AbrB" evidence="2">
    <location>
        <begin position="3"/>
        <end position="48"/>
    </location>
</feature>
<proteinExistence type="predicted"/>
<dbReference type="Pfam" id="PF04014">
    <property type="entry name" value="MazE_antitoxin"/>
    <property type="match status" value="1"/>
</dbReference>
<dbReference type="SMART" id="SM00966">
    <property type="entry name" value="SpoVT_AbrB"/>
    <property type="match status" value="1"/>
</dbReference>
<evidence type="ECO:0000313" key="3">
    <source>
        <dbReference type="EMBL" id="GJE02829.1"/>
    </source>
</evidence>
<sequence>MSDFKVSVAPNGRLVLPAALRKKLNLGQGGTLVIHDEGGRFVLESTDDAVRRAQALVRRFAPEASGVVDEFLAERRAEAAGEDRS</sequence>
<dbReference type="EMBL" id="BPQQ01000061">
    <property type="protein sequence ID" value="GJE02829.1"/>
    <property type="molecule type" value="Genomic_DNA"/>
</dbReference>
<dbReference type="Proteomes" id="UP001055153">
    <property type="component" value="Unassembled WGS sequence"/>
</dbReference>
<keyword evidence="1" id="KW-0238">DNA-binding</keyword>
<evidence type="ECO:0000256" key="1">
    <source>
        <dbReference type="PROSITE-ProRule" id="PRU01076"/>
    </source>
</evidence>
<dbReference type="InterPro" id="IPR037914">
    <property type="entry name" value="SpoVT-AbrB_sf"/>
</dbReference>
<comment type="caution">
    <text evidence="3">The sequence shown here is derived from an EMBL/GenBank/DDBJ whole genome shotgun (WGS) entry which is preliminary data.</text>
</comment>
<accession>A0ABQ4SM45</accession>
<evidence type="ECO:0000313" key="4">
    <source>
        <dbReference type="Proteomes" id="UP001055153"/>
    </source>
</evidence>
<keyword evidence="4" id="KW-1185">Reference proteome</keyword>
<organism evidence="3 4">
    <name type="scientific">Methylobacterium isbiliense</name>
    <dbReference type="NCBI Taxonomy" id="315478"/>
    <lineage>
        <taxon>Bacteria</taxon>
        <taxon>Pseudomonadati</taxon>
        <taxon>Pseudomonadota</taxon>
        <taxon>Alphaproteobacteria</taxon>
        <taxon>Hyphomicrobiales</taxon>
        <taxon>Methylobacteriaceae</taxon>
        <taxon>Methylobacterium</taxon>
    </lineage>
</organism>
<dbReference type="InterPro" id="IPR007159">
    <property type="entry name" value="SpoVT-AbrB_dom"/>
</dbReference>
<dbReference type="Gene3D" id="2.10.260.10">
    <property type="match status" value="1"/>
</dbReference>
<dbReference type="RefSeq" id="WP_238240052.1">
    <property type="nucleotide sequence ID" value="NZ_BPQQ01000061.1"/>
</dbReference>
<evidence type="ECO:0000259" key="2">
    <source>
        <dbReference type="PROSITE" id="PS51740"/>
    </source>
</evidence>
<name>A0ABQ4SM45_9HYPH</name>
<dbReference type="NCBIfam" id="TIGR01439">
    <property type="entry name" value="lp_hng_hel_AbrB"/>
    <property type="match status" value="1"/>
</dbReference>
<gene>
    <name evidence="3" type="ORF">GMJLKIPL_4778</name>
</gene>